<dbReference type="VEuPathDB" id="FungiDB:HpaG806146"/>
<dbReference type="EMBL" id="JH598287">
    <property type="status" value="NOT_ANNOTATED_CDS"/>
    <property type="molecule type" value="Genomic_DNA"/>
</dbReference>
<sequence>MSGTSSSQACRRRARSKAQQFRHTPLANLEDSERLFQGSFATESYASSGRRRSTASKAAGGTRSPSPDGLDDGSPSKTPLRREPESAETPLRSRNNETPSVSRHSQMPARLEDGHPRNEVQLPSVLRHRKRSKTNGAVSLADALDRVTAVMSAPPALSVQMPAVQQVTEILVAMKNSGHLEPSEVVALVSKLIENEKLAEAFLAYDDACRKFWVDSELKRD</sequence>
<evidence type="ECO:0000313" key="3">
    <source>
        <dbReference type="Proteomes" id="UP000011713"/>
    </source>
</evidence>
<dbReference type="HOGENOM" id="CLU_1252727_0_0_1"/>
<feature type="compositionally biased region" description="Polar residues" evidence="1">
    <location>
        <begin position="92"/>
        <end position="105"/>
    </location>
</feature>
<proteinExistence type="predicted"/>
<evidence type="ECO:0000313" key="2">
    <source>
        <dbReference type="EnsemblProtists" id="HpaP806146"/>
    </source>
</evidence>
<evidence type="ECO:0000256" key="1">
    <source>
        <dbReference type="SAM" id="MobiDB-lite"/>
    </source>
</evidence>
<dbReference type="EnsemblProtists" id="HpaT806146">
    <property type="protein sequence ID" value="HpaP806146"/>
    <property type="gene ID" value="HpaG806146"/>
</dbReference>
<accession>M4BIC0</accession>
<name>M4BIC0_HYAAE</name>
<reference evidence="3" key="1">
    <citation type="journal article" date="2010" name="Science">
        <title>Signatures of adaptation to obligate biotrophy in the Hyaloperonospora arabidopsidis genome.</title>
        <authorList>
            <person name="Baxter L."/>
            <person name="Tripathy S."/>
            <person name="Ishaque N."/>
            <person name="Boot N."/>
            <person name="Cabral A."/>
            <person name="Kemen E."/>
            <person name="Thines M."/>
            <person name="Ah-Fong A."/>
            <person name="Anderson R."/>
            <person name="Badejoko W."/>
            <person name="Bittner-Eddy P."/>
            <person name="Boore J.L."/>
            <person name="Chibucos M.C."/>
            <person name="Coates M."/>
            <person name="Dehal P."/>
            <person name="Delehaunty K."/>
            <person name="Dong S."/>
            <person name="Downton P."/>
            <person name="Dumas B."/>
            <person name="Fabro G."/>
            <person name="Fronick C."/>
            <person name="Fuerstenberg S.I."/>
            <person name="Fulton L."/>
            <person name="Gaulin E."/>
            <person name="Govers F."/>
            <person name="Hughes L."/>
            <person name="Humphray S."/>
            <person name="Jiang R.H."/>
            <person name="Judelson H."/>
            <person name="Kamoun S."/>
            <person name="Kyung K."/>
            <person name="Meijer H."/>
            <person name="Minx P."/>
            <person name="Morris P."/>
            <person name="Nelson J."/>
            <person name="Phuntumart V."/>
            <person name="Qutob D."/>
            <person name="Rehmany A."/>
            <person name="Rougon-Cardoso A."/>
            <person name="Ryden P."/>
            <person name="Torto-Alalibo T."/>
            <person name="Studholme D."/>
            <person name="Wang Y."/>
            <person name="Win J."/>
            <person name="Wood J."/>
            <person name="Clifton S.W."/>
            <person name="Rogers J."/>
            <person name="Van den Ackerveken G."/>
            <person name="Jones J.D."/>
            <person name="McDowell J.M."/>
            <person name="Beynon J."/>
            <person name="Tyler B.M."/>
        </authorList>
    </citation>
    <scope>NUCLEOTIDE SEQUENCE [LARGE SCALE GENOMIC DNA]</scope>
    <source>
        <strain evidence="3">Emoy2</strain>
    </source>
</reference>
<organism evidence="2 3">
    <name type="scientific">Hyaloperonospora arabidopsidis (strain Emoy2)</name>
    <name type="common">Downy mildew agent</name>
    <name type="synonym">Peronospora arabidopsidis</name>
    <dbReference type="NCBI Taxonomy" id="559515"/>
    <lineage>
        <taxon>Eukaryota</taxon>
        <taxon>Sar</taxon>
        <taxon>Stramenopiles</taxon>
        <taxon>Oomycota</taxon>
        <taxon>Peronosporomycetes</taxon>
        <taxon>Peronosporales</taxon>
        <taxon>Peronosporaceae</taxon>
        <taxon>Hyaloperonospora</taxon>
    </lineage>
</organism>
<feature type="region of interest" description="Disordered" evidence="1">
    <location>
        <begin position="1"/>
        <end position="134"/>
    </location>
</feature>
<keyword evidence="3" id="KW-1185">Reference proteome</keyword>
<dbReference type="Proteomes" id="UP000011713">
    <property type="component" value="Unassembled WGS sequence"/>
</dbReference>
<protein>
    <submittedName>
        <fullName evidence="2">Uncharacterized protein</fullName>
    </submittedName>
</protein>
<reference evidence="2" key="2">
    <citation type="submission" date="2015-06" db="UniProtKB">
        <authorList>
            <consortium name="EnsemblProtists"/>
        </authorList>
    </citation>
    <scope>IDENTIFICATION</scope>
    <source>
        <strain evidence="2">Emoy2</strain>
    </source>
</reference>
<dbReference type="AlphaFoldDB" id="M4BIC0"/>
<dbReference type="InParanoid" id="M4BIC0"/>